<dbReference type="PANTHER" id="PTHR15950:SF15">
    <property type="entry name" value="PROTEIN VESTIGIAL"/>
    <property type="match status" value="1"/>
</dbReference>
<dbReference type="OrthoDB" id="10069705at2759"/>
<evidence type="ECO:0000313" key="6">
    <source>
        <dbReference type="Proteomes" id="UP000186922"/>
    </source>
</evidence>
<evidence type="ECO:0000256" key="2">
    <source>
        <dbReference type="ARBA" id="ARBA00023015"/>
    </source>
</evidence>
<evidence type="ECO:0000256" key="1">
    <source>
        <dbReference type="ARBA" id="ARBA00004123"/>
    </source>
</evidence>
<proteinExistence type="predicted"/>
<dbReference type="EMBL" id="BDGG01000004">
    <property type="protein sequence ID" value="GAU98018.1"/>
    <property type="molecule type" value="Genomic_DNA"/>
</dbReference>
<dbReference type="Pfam" id="PF07545">
    <property type="entry name" value="Vg_Tdu"/>
    <property type="match status" value="1"/>
</dbReference>
<dbReference type="Gene3D" id="6.20.430.10">
    <property type="match status" value="1"/>
</dbReference>
<evidence type="ECO:0000256" key="3">
    <source>
        <dbReference type="ARBA" id="ARBA00023163"/>
    </source>
</evidence>
<dbReference type="PANTHER" id="PTHR15950">
    <property type="entry name" value="TRANSCRIPTION COFACTOR VESTIGIAL-LIKE PROTEIN"/>
    <property type="match status" value="1"/>
</dbReference>
<organism evidence="5 6">
    <name type="scientific">Ramazzottius varieornatus</name>
    <name type="common">Water bear</name>
    <name type="synonym">Tardigrade</name>
    <dbReference type="NCBI Taxonomy" id="947166"/>
    <lineage>
        <taxon>Eukaryota</taxon>
        <taxon>Metazoa</taxon>
        <taxon>Ecdysozoa</taxon>
        <taxon>Tardigrada</taxon>
        <taxon>Eutardigrada</taxon>
        <taxon>Parachela</taxon>
        <taxon>Hypsibioidea</taxon>
        <taxon>Ramazzottiidae</taxon>
        <taxon>Ramazzottius</taxon>
    </lineage>
</organism>
<keyword evidence="3" id="KW-0804">Transcription</keyword>
<dbReference type="AlphaFoldDB" id="A0A1D1VHR0"/>
<reference evidence="5 6" key="1">
    <citation type="journal article" date="2016" name="Nat. Commun.">
        <title>Extremotolerant tardigrade genome and improved radiotolerance of human cultured cells by tardigrade-unique protein.</title>
        <authorList>
            <person name="Hashimoto T."/>
            <person name="Horikawa D.D."/>
            <person name="Saito Y."/>
            <person name="Kuwahara H."/>
            <person name="Kozuka-Hata H."/>
            <person name="Shin-I T."/>
            <person name="Minakuchi Y."/>
            <person name="Ohishi K."/>
            <person name="Motoyama A."/>
            <person name="Aizu T."/>
            <person name="Enomoto A."/>
            <person name="Kondo K."/>
            <person name="Tanaka S."/>
            <person name="Hara Y."/>
            <person name="Koshikawa S."/>
            <person name="Sagara H."/>
            <person name="Miura T."/>
            <person name="Yokobori S."/>
            <person name="Miyagawa K."/>
            <person name="Suzuki Y."/>
            <person name="Kubo T."/>
            <person name="Oyama M."/>
            <person name="Kohara Y."/>
            <person name="Fujiyama A."/>
            <person name="Arakawa K."/>
            <person name="Katayama T."/>
            <person name="Toyoda A."/>
            <person name="Kunieda T."/>
        </authorList>
    </citation>
    <scope>NUCLEOTIDE SEQUENCE [LARGE SCALE GENOMIC DNA]</scope>
    <source>
        <strain evidence="5 6">YOKOZUNA-1</strain>
    </source>
</reference>
<name>A0A1D1VHR0_RAMVA</name>
<comment type="subcellular location">
    <subcellularLocation>
        <location evidence="1">Nucleus</location>
    </subcellularLocation>
</comment>
<keyword evidence="2" id="KW-0805">Transcription regulation</keyword>
<evidence type="ECO:0000313" key="5">
    <source>
        <dbReference type="EMBL" id="GAU98018.1"/>
    </source>
</evidence>
<sequence length="366" mass="39610">MTLAKQERMSCAELMYQTGLGSCFPPFASTSYPSTYAHQAYPAAAAGAVSSLSPSTFGNDFSTTKKYGLSTLYPDRSLGSAVSTGTSARLGHEAAAAPSSRSTVQNINASVSNAYSRVGSCSNDSVSSFGRSTNSLKHAQTTAEEERPYDIKYETPTSCLLIYYSGDAATAVEDHFSRALNTPTFENSSTPLRSRNLPASFFDSSPTIHQPQNQQYTCPGSYTMPYHHSYSSTTNTYNYGDSYYSSSFPTSFHQGATDSWHYAFNTASAAAHRTAAMQMAADFTAANRFSSSYNSLLFPPSSTIRSSRLDNPVGQCKNESPWTSATHSVFGTEVPHYGSISSTDYDPTFSAKTAHLQTAKDSYWHV</sequence>
<dbReference type="InterPro" id="IPR011520">
    <property type="entry name" value="Vg_fam"/>
</dbReference>
<evidence type="ECO:0008006" key="7">
    <source>
        <dbReference type="Google" id="ProtNLM"/>
    </source>
</evidence>
<gene>
    <name evidence="5" type="primary">RvY_09222-1</name>
    <name evidence="5" type="synonym">RvY_09222.1</name>
    <name evidence="5" type="ORF">RvY_09222</name>
</gene>
<dbReference type="Proteomes" id="UP000186922">
    <property type="component" value="Unassembled WGS sequence"/>
</dbReference>
<keyword evidence="6" id="KW-1185">Reference proteome</keyword>
<keyword evidence="4" id="KW-0539">Nucleus</keyword>
<dbReference type="GO" id="GO:0006355">
    <property type="term" value="P:regulation of DNA-templated transcription"/>
    <property type="evidence" value="ECO:0007669"/>
    <property type="project" value="InterPro"/>
</dbReference>
<dbReference type="GO" id="GO:0005634">
    <property type="term" value="C:nucleus"/>
    <property type="evidence" value="ECO:0007669"/>
    <property type="project" value="UniProtKB-SubCell"/>
</dbReference>
<accession>A0A1D1VHR0</accession>
<comment type="caution">
    <text evidence="5">The sequence shown here is derived from an EMBL/GenBank/DDBJ whole genome shotgun (WGS) entry which is preliminary data.</text>
</comment>
<protein>
    <recommendedName>
        <fullName evidence="7">Transcription cofactor vestigial-like protein 2</fullName>
    </recommendedName>
</protein>
<evidence type="ECO:0000256" key="4">
    <source>
        <dbReference type="ARBA" id="ARBA00023242"/>
    </source>
</evidence>